<organism evidence="2 3">
    <name type="scientific">Nocardioides imazamoxiresistens</name>
    <dbReference type="NCBI Taxonomy" id="3231893"/>
    <lineage>
        <taxon>Bacteria</taxon>
        <taxon>Bacillati</taxon>
        <taxon>Actinomycetota</taxon>
        <taxon>Actinomycetes</taxon>
        <taxon>Propionibacteriales</taxon>
        <taxon>Nocardioidaceae</taxon>
        <taxon>Nocardioides</taxon>
    </lineage>
</organism>
<dbReference type="InterPro" id="IPR023981">
    <property type="entry name" value="MftF"/>
</dbReference>
<reference evidence="2 3" key="1">
    <citation type="submission" date="2023-08" db="EMBL/GenBank/DDBJ databases">
        <title>Nocardioides seae sp. nov., a bacterium isolated from a soil.</title>
        <authorList>
            <person name="Wang X."/>
        </authorList>
    </citation>
    <scope>NUCLEOTIDE SEQUENCE [LARGE SCALE GENOMIC DNA]</scope>
    <source>
        <strain evidence="2 3">YZH12</strain>
    </source>
</reference>
<accession>A0ABU3Q1C4</accession>
<gene>
    <name evidence="2" type="primary">mftF</name>
    <name evidence="2" type="ORF">RDV89_19515</name>
</gene>
<dbReference type="InterPro" id="IPR001173">
    <property type="entry name" value="Glyco_trans_2-like"/>
</dbReference>
<evidence type="ECO:0000259" key="1">
    <source>
        <dbReference type="Pfam" id="PF00535"/>
    </source>
</evidence>
<dbReference type="InterPro" id="IPR029044">
    <property type="entry name" value="Nucleotide-diphossugar_trans"/>
</dbReference>
<dbReference type="NCBIfam" id="TIGR03965">
    <property type="entry name" value="mycofact_glyco"/>
    <property type="match status" value="1"/>
</dbReference>
<sequence>MPVPPPRTDAPAPPPGTRVRLDQGARRFGALLVGGAPARAVRLGPGGLALLADGGFELDGSPARAALAEQLVGAGLAAYDTEASDRTVPTEGPEPVDDVLVVVPAYERAAGVERLLDALGAAAPVLVVDDASPDPSALRAAAARHDAEVLRLPTNLGPAGARNAGLAEARRRGAAFVLFVDSDVVVGPDALARLRRCFLDPRLALAAPRIGPLEEAGSALARYEAVASSLDRGPRSATVAPGAPVAYVPSAVLLARVEALGDGFDETLPVGEDVDLVWRLHAAGWRVRYDAGASARHDHRVRLRDWAGRRADYGRSAGALADRHGDLVAPAVLAPLGVLEVGALLWQRPAGAVLAGAGAVEIARRLAARLGGDADARRAAVTLVALAGWMNVEQLAAALLRHHWPLTVLGLATSRRVRRLVAVAAAVDTLAAWARQQPDLDPATYALLRRLDDLSYGYGVWRGAVATRSGAALLPAWRKA</sequence>
<comment type="caution">
    <text evidence="2">The sequence shown here is derived from an EMBL/GenBank/DDBJ whole genome shotgun (WGS) entry which is preliminary data.</text>
</comment>
<dbReference type="EMBL" id="JAVYII010000011">
    <property type="protein sequence ID" value="MDT9595285.1"/>
    <property type="molecule type" value="Genomic_DNA"/>
</dbReference>
<dbReference type="PANTHER" id="PTHR43646">
    <property type="entry name" value="GLYCOSYLTRANSFERASE"/>
    <property type="match status" value="1"/>
</dbReference>
<name>A0ABU3Q1C4_9ACTN</name>
<evidence type="ECO:0000313" key="2">
    <source>
        <dbReference type="EMBL" id="MDT9595285.1"/>
    </source>
</evidence>
<dbReference type="SUPFAM" id="SSF53448">
    <property type="entry name" value="Nucleotide-diphospho-sugar transferases"/>
    <property type="match status" value="1"/>
</dbReference>
<proteinExistence type="predicted"/>
<dbReference type="PANTHER" id="PTHR43646:SF6">
    <property type="entry name" value="PRE-MYCOFACTOCIN GLYCOSYLTRANSFERASE"/>
    <property type="match status" value="1"/>
</dbReference>
<keyword evidence="3" id="KW-1185">Reference proteome</keyword>
<dbReference type="Gene3D" id="3.90.550.10">
    <property type="entry name" value="Spore Coat Polysaccharide Biosynthesis Protein SpsA, Chain A"/>
    <property type="match status" value="1"/>
</dbReference>
<protein>
    <submittedName>
        <fullName evidence="2">Mycofactocin biosynthesis glycosyltransferase MftF</fullName>
    </submittedName>
</protein>
<feature type="domain" description="Glycosyltransferase 2-like" evidence="1">
    <location>
        <begin position="101"/>
        <end position="208"/>
    </location>
</feature>
<dbReference type="Pfam" id="PF00535">
    <property type="entry name" value="Glycos_transf_2"/>
    <property type="match status" value="1"/>
</dbReference>
<dbReference type="Proteomes" id="UP001268542">
    <property type="component" value="Unassembled WGS sequence"/>
</dbReference>
<dbReference type="RefSeq" id="WP_315735870.1">
    <property type="nucleotide sequence ID" value="NZ_JAVYII010000011.1"/>
</dbReference>
<evidence type="ECO:0000313" key="3">
    <source>
        <dbReference type="Proteomes" id="UP001268542"/>
    </source>
</evidence>